<evidence type="ECO:0000256" key="2">
    <source>
        <dbReference type="ARBA" id="ARBA00022491"/>
    </source>
</evidence>
<feature type="domain" description="AXH" evidence="8">
    <location>
        <begin position="65"/>
        <end position="168"/>
    </location>
</feature>
<keyword evidence="6" id="KW-0539">Nucleus</keyword>
<evidence type="ECO:0000256" key="3">
    <source>
        <dbReference type="ARBA" id="ARBA00023015"/>
    </source>
</evidence>
<dbReference type="InterPro" id="IPR003652">
    <property type="entry name" value="Ataxin_AXH_dom"/>
</dbReference>
<proteinExistence type="predicted"/>
<dbReference type="EMBL" id="BRZM01000063">
    <property type="protein sequence ID" value="GLD63599.1"/>
    <property type="molecule type" value="Genomic_DNA"/>
</dbReference>
<dbReference type="InterPro" id="IPR036096">
    <property type="entry name" value="Ataxin_AXH_dom_sf"/>
</dbReference>
<dbReference type="GO" id="GO:0000122">
    <property type="term" value="P:negative regulation of transcription by RNA polymerase II"/>
    <property type="evidence" value="ECO:0007669"/>
    <property type="project" value="TreeGrafter"/>
</dbReference>
<evidence type="ECO:0000256" key="6">
    <source>
        <dbReference type="ARBA" id="ARBA00023242"/>
    </source>
</evidence>
<comment type="subcellular location">
    <subcellularLocation>
        <location evidence="1">Nucleus</location>
    </subcellularLocation>
</comment>
<comment type="caution">
    <text evidence="9">The sequence shown here is derived from an EMBL/GenBank/DDBJ whole genome shotgun (WGS) entry which is preliminary data.</text>
</comment>
<dbReference type="GO" id="GO:0003723">
    <property type="term" value="F:RNA binding"/>
    <property type="evidence" value="ECO:0007669"/>
    <property type="project" value="InterPro"/>
</dbReference>
<dbReference type="SMART" id="SM00536">
    <property type="entry name" value="AXH"/>
    <property type="match status" value="1"/>
</dbReference>
<evidence type="ECO:0000256" key="1">
    <source>
        <dbReference type="ARBA" id="ARBA00004123"/>
    </source>
</evidence>
<keyword evidence="10" id="KW-1185">Reference proteome</keyword>
<protein>
    <submittedName>
        <fullName evidence="9">Ataxin-1</fullName>
    </submittedName>
</protein>
<dbReference type="PANTHER" id="PTHR13392:SF5">
    <property type="entry name" value="ATAXIN-1"/>
    <property type="match status" value="1"/>
</dbReference>
<dbReference type="PANTHER" id="PTHR13392">
    <property type="entry name" value="ATAXIN 1"/>
    <property type="match status" value="1"/>
</dbReference>
<evidence type="ECO:0000256" key="7">
    <source>
        <dbReference type="SAM" id="MobiDB-lite"/>
    </source>
</evidence>
<evidence type="ECO:0000256" key="5">
    <source>
        <dbReference type="ARBA" id="ARBA00023163"/>
    </source>
</evidence>
<sequence>MQHCPSTSNHPKWPVPPLIPVSECQYLAEIECCGPALKPGPAVVVPSTPALSQPRPVPSKPPLHFLLLFPVALPPFFMRGSIIQLADGELKRVEDLKAEDFIQSAEISSELKIDSKHCRQRDSGQAPNAVRRPTARKKTLVSARETRLERAEEEPPLTLPKPSLSSGG</sequence>
<evidence type="ECO:0000313" key="9">
    <source>
        <dbReference type="EMBL" id="GLD63599.1"/>
    </source>
</evidence>
<dbReference type="SUPFAM" id="SSF102031">
    <property type="entry name" value="AXH domain"/>
    <property type="match status" value="1"/>
</dbReference>
<reference evidence="9" key="1">
    <citation type="submission" date="2022-08" db="EMBL/GenBank/DDBJ databases">
        <title>Genome sequencing of akame (Lates japonicus).</title>
        <authorList>
            <person name="Hashiguchi Y."/>
            <person name="Takahashi H."/>
        </authorList>
    </citation>
    <scope>NUCLEOTIDE SEQUENCE</scope>
    <source>
        <strain evidence="9">Kochi</strain>
    </source>
</reference>
<dbReference type="GO" id="GO:0003677">
    <property type="term" value="F:DNA binding"/>
    <property type="evidence" value="ECO:0007669"/>
    <property type="project" value="UniProtKB-KW"/>
</dbReference>
<gene>
    <name evidence="9" type="ORF">AKAME5_001520300</name>
</gene>
<name>A0AAD3RAU9_LATJO</name>
<dbReference type="InterPro" id="IPR043404">
    <property type="entry name" value="ATAXIN1-like"/>
</dbReference>
<keyword evidence="4" id="KW-0238">DNA-binding</keyword>
<organism evidence="9 10">
    <name type="scientific">Lates japonicus</name>
    <name type="common">Japanese lates</name>
    <dbReference type="NCBI Taxonomy" id="270547"/>
    <lineage>
        <taxon>Eukaryota</taxon>
        <taxon>Metazoa</taxon>
        <taxon>Chordata</taxon>
        <taxon>Craniata</taxon>
        <taxon>Vertebrata</taxon>
        <taxon>Euteleostomi</taxon>
        <taxon>Actinopterygii</taxon>
        <taxon>Neopterygii</taxon>
        <taxon>Teleostei</taxon>
        <taxon>Neoteleostei</taxon>
        <taxon>Acanthomorphata</taxon>
        <taxon>Carangaria</taxon>
        <taxon>Carangaria incertae sedis</taxon>
        <taxon>Centropomidae</taxon>
        <taxon>Lates</taxon>
    </lineage>
</organism>
<accession>A0AAD3RAU9</accession>
<evidence type="ECO:0000313" key="10">
    <source>
        <dbReference type="Proteomes" id="UP001279410"/>
    </source>
</evidence>
<dbReference type="GO" id="GO:0005634">
    <property type="term" value="C:nucleus"/>
    <property type="evidence" value="ECO:0007669"/>
    <property type="project" value="UniProtKB-SubCell"/>
</dbReference>
<evidence type="ECO:0000259" key="8">
    <source>
        <dbReference type="PROSITE" id="PS51148"/>
    </source>
</evidence>
<dbReference type="PROSITE" id="PS51148">
    <property type="entry name" value="AXH"/>
    <property type="match status" value="1"/>
</dbReference>
<keyword evidence="2" id="KW-0678">Repressor</keyword>
<dbReference type="Proteomes" id="UP001279410">
    <property type="component" value="Unassembled WGS sequence"/>
</dbReference>
<feature type="region of interest" description="Disordered" evidence="7">
    <location>
        <begin position="114"/>
        <end position="168"/>
    </location>
</feature>
<dbReference type="GO" id="GO:0007399">
    <property type="term" value="P:nervous system development"/>
    <property type="evidence" value="ECO:0007669"/>
    <property type="project" value="TreeGrafter"/>
</dbReference>
<dbReference type="Pfam" id="PF08517">
    <property type="entry name" value="AXH"/>
    <property type="match status" value="1"/>
</dbReference>
<keyword evidence="5" id="KW-0804">Transcription</keyword>
<keyword evidence="3" id="KW-0805">Transcription regulation</keyword>
<dbReference type="AlphaFoldDB" id="A0AAD3RAU9"/>
<evidence type="ECO:0000256" key="4">
    <source>
        <dbReference type="ARBA" id="ARBA00023125"/>
    </source>
</evidence>